<dbReference type="CDD" id="cd03363">
    <property type="entry name" value="TOPRIM_TopoIA_TopoI"/>
    <property type="match status" value="1"/>
</dbReference>
<dbReference type="NCBIfam" id="TIGR01051">
    <property type="entry name" value="topA_bact"/>
    <property type="match status" value="1"/>
</dbReference>
<gene>
    <name evidence="10" type="primary">topA</name>
    <name evidence="14" type="ORF">SAMN05877838_2190</name>
</gene>
<dbReference type="InterPro" id="IPR003601">
    <property type="entry name" value="Topo_IA_2"/>
</dbReference>
<keyword evidence="7 10" id="KW-0799">Topoisomerase</keyword>
<feature type="compositionally biased region" description="Basic residues" evidence="11">
    <location>
        <begin position="843"/>
        <end position="859"/>
    </location>
</feature>
<evidence type="ECO:0000256" key="6">
    <source>
        <dbReference type="ARBA" id="ARBA00022842"/>
    </source>
</evidence>
<dbReference type="GO" id="GO:0003917">
    <property type="term" value="F:DNA topoisomerase type I (single strand cut, ATP-independent) activity"/>
    <property type="evidence" value="ECO:0007669"/>
    <property type="project" value="UniProtKB-UniRule"/>
</dbReference>
<comment type="function">
    <text evidence="10">Releases the supercoiling and torsional tension of DNA, which is introduced during the DNA replication and transcription, by transiently cleaving and rejoining one strand of the DNA duplex. Introduces a single-strand break via transesterification at a target site in duplex DNA. The scissile phosphodiester is attacked by the catalytic tyrosine of the enzyme, resulting in the formation of a DNA-(5'-phosphotyrosyl)-enzyme intermediate and the expulsion of a 3'-OH DNA strand. The free DNA strand then undergoes passage around the unbroken strand, thus removing DNA supercoils. Finally, in the religation step, the DNA 3'-OH attacks the covalent intermediate to expel the active-site tyrosine and restore the DNA phosphodiester backbone.</text>
</comment>
<proteinExistence type="inferred from homology"/>
<name>A0A286IB45_9HYPH</name>
<dbReference type="InterPro" id="IPR028612">
    <property type="entry name" value="Topoisom_1_IA"/>
</dbReference>
<comment type="similarity">
    <text evidence="2 10">Belongs to the type IA topoisomerase family.</text>
</comment>
<evidence type="ECO:0000256" key="9">
    <source>
        <dbReference type="ARBA" id="ARBA00023235"/>
    </source>
</evidence>
<evidence type="ECO:0000313" key="15">
    <source>
        <dbReference type="Proteomes" id="UP000219465"/>
    </source>
</evidence>
<evidence type="ECO:0000256" key="5">
    <source>
        <dbReference type="ARBA" id="ARBA00022833"/>
    </source>
</evidence>
<dbReference type="InterPro" id="IPR013826">
    <property type="entry name" value="Topo_IA_cen_sub3"/>
</dbReference>
<feature type="site" description="Interaction with DNA" evidence="10">
    <location>
        <position position="31"/>
    </location>
</feature>
<organism evidence="14 15">
    <name type="scientific">Hoeflea halophila</name>
    <dbReference type="NCBI Taxonomy" id="714899"/>
    <lineage>
        <taxon>Bacteria</taxon>
        <taxon>Pseudomonadati</taxon>
        <taxon>Pseudomonadota</taxon>
        <taxon>Alphaproteobacteria</taxon>
        <taxon>Hyphomicrobiales</taxon>
        <taxon>Rhizobiaceae</taxon>
        <taxon>Hoeflea</taxon>
    </lineage>
</organism>
<dbReference type="SMART" id="SM00493">
    <property type="entry name" value="TOPRIM"/>
    <property type="match status" value="1"/>
</dbReference>
<feature type="site" description="Interaction with DNA" evidence="10">
    <location>
        <position position="142"/>
    </location>
</feature>
<comment type="caution">
    <text evidence="10">Lacks conserved residue(s) required for the propagation of feature annotation.</text>
</comment>
<keyword evidence="6" id="KW-0460">Magnesium</keyword>
<dbReference type="SMART" id="SM00436">
    <property type="entry name" value="TOP1Bc"/>
    <property type="match status" value="1"/>
</dbReference>
<feature type="site" description="Interaction with DNA" evidence="10">
    <location>
        <position position="141"/>
    </location>
</feature>
<evidence type="ECO:0000256" key="4">
    <source>
        <dbReference type="ARBA" id="ARBA00022771"/>
    </source>
</evidence>
<dbReference type="HAMAP" id="MF_00952">
    <property type="entry name" value="Topoisom_1_prok"/>
    <property type="match status" value="1"/>
</dbReference>
<feature type="site" description="Interaction with DNA" evidence="10">
    <location>
        <position position="305"/>
    </location>
</feature>
<dbReference type="GO" id="GO:0006265">
    <property type="term" value="P:DNA topological change"/>
    <property type="evidence" value="ECO:0007669"/>
    <property type="project" value="UniProtKB-UniRule"/>
</dbReference>
<feature type="site" description="Interaction with DNA" evidence="10">
    <location>
        <position position="157"/>
    </location>
</feature>
<evidence type="ECO:0000259" key="13">
    <source>
        <dbReference type="PROSITE" id="PS52039"/>
    </source>
</evidence>
<dbReference type="PROSITE" id="PS00396">
    <property type="entry name" value="TOPO_IA_1"/>
    <property type="match status" value="1"/>
</dbReference>
<dbReference type="Pfam" id="PF01396">
    <property type="entry name" value="Zn_ribbon_Top1"/>
    <property type="match status" value="1"/>
</dbReference>
<dbReference type="InterPro" id="IPR000380">
    <property type="entry name" value="Topo_IA"/>
</dbReference>
<dbReference type="PROSITE" id="PS52039">
    <property type="entry name" value="TOPO_IA_2"/>
    <property type="match status" value="1"/>
</dbReference>
<feature type="domain" description="Toprim" evidence="12">
    <location>
        <begin position="1"/>
        <end position="111"/>
    </location>
</feature>
<keyword evidence="8 10" id="KW-0238">DNA-binding</keyword>
<comment type="subunit">
    <text evidence="10">Monomer.</text>
</comment>
<dbReference type="InterPro" id="IPR006171">
    <property type="entry name" value="TOPRIM_dom"/>
</dbReference>
<dbReference type="Proteomes" id="UP000219465">
    <property type="component" value="Unassembled WGS sequence"/>
</dbReference>
<evidence type="ECO:0000256" key="1">
    <source>
        <dbReference type="ARBA" id="ARBA00000213"/>
    </source>
</evidence>
<evidence type="ECO:0000256" key="8">
    <source>
        <dbReference type="ARBA" id="ARBA00023125"/>
    </source>
</evidence>
<dbReference type="PANTHER" id="PTHR42785:SF1">
    <property type="entry name" value="DNA TOPOISOMERASE"/>
    <property type="match status" value="1"/>
</dbReference>
<feature type="compositionally biased region" description="Low complexity" evidence="11">
    <location>
        <begin position="860"/>
        <end position="888"/>
    </location>
</feature>
<dbReference type="SUPFAM" id="SSF57783">
    <property type="entry name" value="Zinc beta-ribbon"/>
    <property type="match status" value="1"/>
</dbReference>
<dbReference type="Pfam" id="PF13368">
    <property type="entry name" value="Toprim_C_rpt"/>
    <property type="match status" value="3"/>
</dbReference>
<dbReference type="Gene3D" id="1.10.460.10">
    <property type="entry name" value="Topoisomerase I, domain 2"/>
    <property type="match status" value="1"/>
</dbReference>
<feature type="active site" description="O-(5'-phospho-DNA)-tyrosine intermediate" evidence="10">
    <location>
        <position position="303"/>
    </location>
</feature>
<keyword evidence="4" id="KW-0863">Zinc-finger</keyword>
<dbReference type="GO" id="GO:0008270">
    <property type="term" value="F:zinc ion binding"/>
    <property type="evidence" value="ECO:0007669"/>
    <property type="project" value="UniProtKB-KW"/>
</dbReference>
<dbReference type="Pfam" id="PF01751">
    <property type="entry name" value="Toprim"/>
    <property type="match status" value="1"/>
</dbReference>
<sequence>MNVVVVESPAKAKTINKYLGNGYKVLASFGHVRDLPAKDGSVLPDEDFAMSWEVDTASNKRLKDITEALKGADSLILATDPDREGEAISWHVLEVLNKKKALKDKTVSRVVFNAITKKSVLDAMANPREIDTPLVDAYLARRALDYLVGFNLSPVLWRKLPGARSAGRVQSVALRLVCDRESEIERFVSEEYWQIAAELKTPRGDGFTARLTSHDGEKITKMSITNGDLAGQIKDMLEGASFVADSIEAKPTRRNPSPPFTTSTLQQAASSKLGFNASRTMQVAQKLYEGIDIGGETVGLITYMRTDGVQMAPEAIDEARAAIGARFGDRYVPERARLYSSKAKNAQEAHEAVRPTGFERAPDELKKYLDSDQLKLYDLIWKRAIASQMASAEIERTTVDITASKGGKTAGLRATGSVIRFDGFIAAYTEAREDGEQSDGDGDDDARLPEIKAKEALAKDKINASQHFTEPPPRFSEASLIKKMEELGIGRPSTYASTLATLRDRDYVTIENRRLTPEPKGRLVISFLENFFNRYVEFGFTADLEEKLDRISAGELAWKDVLREFWTEFHAHIDETKELRVTQVLDALNEALSPLVFPDRDDGSNPRICPTCGTGNLSLKLGKYGAFVGCSNYPDCNFTRQLSSNGSDADAALSNEPQELGTDPATGEQVTLRTGRFGPYVQRGEGKEAKRSSLPKGWEVASIDFERALSLLALPREVGEHPETGKMISAGIGRYGPFVLHDGTYANLESVEDVFTIGLNHAVTVIAEKQAKGPGRGRGTPTALKALGDHPDGGPITVRDGRYGPYVNWGKINATLPKDKVPAEVTVEEALEMIAAKAAASGKKTKAPAKKATKAKTAAKKTAAAKKPAAAKKAGAAKKTAAATAKKD</sequence>
<evidence type="ECO:0000256" key="11">
    <source>
        <dbReference type="SAM" id="MobiDB-lite"/>
    </source>
</evidence>
<keyword evidence="5" id="KW-0862">Zinc</keyword>
<dbReference type="RefSeq" id="WP_097107809.1">
    <property type="nucleotide sequence ID" value="NZ_OCPC01000003.1"/>
</dbReference>
<keyword evidence="15" id="KW-1185">Reference proteome</keyword>
<dbReference type="PANTHER" id="PTHR42785">
    <property type="entry name" value="DNA TOPOISOMERASE, TYPE IA, CORE"/>
    <property type="match status" value="1"/>
</dbReference>
<dbReference type="PRINTS" id="PR00417">
    <property type="entry name" value="PRTPISMRASEI"/>
</dbReference>
<dbReference type="AlphaFoldDB" id="A0A286IB45"/>
<evidence type="ECO:0000256" key="7">
    <source>
        <dbReference type="ARBA" id="ARBA00023029"/>
    </source>
</evidence>
<comment type="catalytic activity">
    <reaction evidence="1 10">
        <text>ATP-independent breakage of single-stranded DNA, followed by passage and rejoining.</text>
        <dbReference type="EC" id="5.6.2.1"/>
    </reaction>
</comment>
<dbReference type="InterPro" id="IPR023405">
    <property type="entry name" value="Topo_IA_core_domain"/>
</dbReference>
<dbReference type="InterPro" id="IPR003602">
    <property type="entry name" value="Topo_IA_DNA-bd_dom"/>
</dbReference>
<dbReference type="EC" id="5.6.2.1" evidence="10"/>
<feature type="domain" description="Topo IA-type catalytic" evidence="13">
    <location>
        <begin position="131"/>
        <end position="573"/>
    </location>
</feature>
<feature type="region of interest" description="Interaction with DNA" evidence="10">
    <location>
        <begin position="165"/>
        <end position="170"/>
    </location>
</feature>
<dbReference type="InterPro" id="IPR013498">
    <property type="entry name" value="Topo_IA_Znf"/>
</dbReference>
<feature type="site" description="Interaction with DNA" evidence="10">
    <location>
        <position position="145"/>
    </location>
</feature>
<feature type="region of interest" description="Disordered" evidence="11">
    <location>
        <begin position="646"/>
        <end position="667"/>
    </location>
</feature>
<dbReference type="InterPro" id="IPR013825">
    <property type="entry name" value="Topo_IA_cen_sub2"/>
</dbReference>
<feature type="site" description="Interaction with DNA" evidence="10">
    <location>
        <position position="505"/>
    </location>
</feature>
<feature type="region of interest" description="Disordered" evidence="11">
    <location>
        <begin position="838"/>
        <end position="888"/>
    </location>
</feature>
<dbReference type="GO" id="GO:0003677">
    <property type="term" value="F:DNA binding"/>
    <property type="evidence" value="ECO:0007669"/>
    <property type="project" value="UniProtKB-KW"/>
</dbReference>
<dbReference type="Gene3D" id="3.30.65.10">
    <property type="entry name" value="Bacterial Topoisomerase I, domain 1"/>
    <property type="match status" value="1"/>
</dbReference>
<dbReference type="Gene3D" id="3.40.50.140">
    <property type="match status" value="1"/>
</dbReference>
<keyword evidence="9 10" id="KW-0413">Isomerase</keyword>
<dbReference type="Gene3D" id="2.70.20.10">
    <property type="entry name" value="Topoisomerase I, domain 3"/>
    <property type="match status" value="1"/>
</dbReference>
<dbReference type="Pfam" id="PF01131">
    <property type="entry name" value="Topoisom_bac"/>
    <property type="match status" value="1"/>
</dbReference>
<evidence type="ECO:0000313" key="14">
    <source>
        <dbReference type="EMBL" id="SOE17292.1"/>
    </source>
</evidence>
<dbReference type="InterPro" id="IPR013497">
    <property type="entry name" value="Topo_IA_cen"/>
</dbReference>
<protein>
    <recommendedName>
        <fullName evidence="10">DNA topoisomerase 1</fullName>
        <ecNumber evidence="10">5.6.2.1</ecNumber>
    </recommendedName>
    <alternativeName>
        <fullName evidence="10">DNA topoisomerase I</fullName>
    </alternativeName>
</protein>
<dbReference type="InterPro" id="IPR023406">
    <property type="entry name" value="Topo_IA_AS"/>
</dbReference>
<evidence type="ECO:0000259" key="12">
    <source>
        <dbReference type="PROSITE" id="PS50880"/>
    </source>
</evidence>
<dbReference type="SUPFAM" id="SSF56712">
    <property type="entry name" value="Prokaryotic type I DNA topoisomerase"/>
    <property type="match status" value="1"/>
</dbReference>
<dbReference type="InterPro" id="IPR025589">
    <property type="entry name" value="Toprim_C_rpt"/>
</dbReference>
<dbReference type="CDD" id="cd00186">
    <property type="entry name" value="TOP1Ac"/>
    <property type="match status" value="1"/>
</dbReference>
<accession>A0A286IB45</accession>
<dbReference type="GO" id="GO:0005694">
    <property type="term" value="C:chromosome"/>
    <property type="evidence" value="ECO:0007669"/>
    <property type="project" value="InterPro"/>
</dbReference>
<evidence type="ECO:0000256" key="10">
    <source>
        <dbReference type="HAMAP-Rule" id="MF_00952"/>
    </source>
</evidence>
<evidence type="ECO:0000256" key="3">
    <source>
        <dbReference type="ARBA" id="ARBA00022723"/>
    </source>
</evidence>
<evidence type="ECO:0000256" key="2">
    <source>
        <dbReference type="ARBA" id="ARBA00009446"/>
    </source>
</evidence>
<dbReference type="EMBL" id="OCPC01000003">
    <property type="protein sequence ID" value="SOE17292.1"/>
    <property type="molecule type" value="Genomic_DNA"/>
</dbReference>
<keyword evidence="3" id="KW-0479">Metal-binding</keyword>
<dbReference type="PROSITE" id="PS50880">
    <property type="entry name" value="TOPRIM"/>
    <property type="match status" value="1"/>
</dbReference>
<dbReference type="Gene3D" id="1.10.290.10">
    <property type="entry name" value="Topoisomerase I, domain 4"/>
    <property type="match status" value="1"/>
</dbReference>
<dbReference type="InterPro" id="IPR013824">
    <property type="entry name" value="Topo_IA_cen_sub1"/>
</dbReference>
<dbReference type="SMART" id="SM00437">
    <property type="entry name" value="TOP1Ac"/>
    <property type="match status" value="1"/>
</dbReference>
<dbReference type="InterPro" id="IPR034149">
    <property type="entry name" value="TOPRIM_TopoI"/>
</dbReference>
<dbReference type="OrthoDB" id="9804262at2"/>
<dbReference type="InterPro" id="IPR005733">
    <property type="entry name" value="TopoI_bac-type"/>
</dbReference>
<reference evidence="15" key="1">
    <citation type="submission" date="2017-08" db="EMBL/GenBank/DDBJ databases">
        <authorList>
            <person name="Varghese N."/>
            <person name="Submissions S."/>
        </authorList>
    </citation>
    <scope>NUCLEOTIDE SEQUENCE [LARGE SCALE GENOMIC DNA]</scope>
    <source>
        <strain evidence="15">KCTC 23107</strain>
    </source>
</reference>